<organism evidence="2 3">
    <name type="scientific">Mytilus edulis</name>
    <name type="common">Blue mussel</name>
    <dbReference type="NCBI Taxonomy" id="6550"/>
    <lineage>
        <taxon>Eukaryota</taxon>
        <taxon>Metazoa</taxon>
        <taxon>Spiralia</taxon>
        <taxon>Lophotrochozoa</taxon>
        <taxon>Mollusca</taxon>
        <taxon>Bivalvia</taxon>
        <taxon>Autobranchia</taxon>
        <taxon>Pteriomorphia</taxon>
        <taxon>Mytilida</taxon>
        <taxon>Mytiloidea</taxon>
        <taxon>Mytilidae</taxon>
        <taxon>Mytilinae</taxon>
        <taxon>Mytilus</taxon>
    </lineage>
</organism>
<gene>
    <name evidence="2" type="ORF">MEDL_7233</name>
</gene>
<dbReference type="InterPro" id="IPR005135">
    <property type="entry name" value="Endo/exonuclease/phosphatase"/>
</dbReference>
<dbReference type="EMBL" id="CAJPWZ010000376">
    <property type="protein sequence ID" value="CAG2192047.1"/>
    <property type="molecule type" value="Genomic_DNA"/>
</dbReference>
<evidence type="ECO:0000259" key="1">
    <source>
        <dbReference type="Pfam" id="PF03372"/>
    </source>
</evidence>
<dbReference type="Pfam" id="PF03372">
    <property type="entry name" value="Exo_endo_phos"/>
    <property type="match status" value="1"/>
</dbReference>
<keyword evidence="3" id="KW-1185">Reference proteome</keyword>
<name>A0A8S3Q9U6_MYTED</name>
<feature type="domain" description="Endonuclease/exonuclease/phosphatase" evidence="1">
    <location>
        <begin position="4"/>
        <end position="206"/>
    </location>
</feature>
<dbReference type="Proteomes" id="UP000683360">
    <property type="component" value="Unassembled WGS sequence"/>
</dbReference>
<dbReference type="OrthoDB" id="7476844at2759"/>
<sequence>MKHFDVCMIQEHWLFNCQINLLNELNENLIGIGKSVDDKDPLPPTHMPRGYGGVAILWRKEINHLITPIHIGNERIQCVELKGISQQLLLVSIYIPCKSSANSISELKECIDILYEILQSFKDTHTVIIGGDYNENLLANSNNARNKYIFDFMNECNLKTKDVGKTFIHSSGKDSTAIDYIVYPEVFDESILHMRRLEITSNISDHYPVGANMKFYFSMKNTENISLNNKHASQKVNWSKIDKDQYKQAISDRITDYNIQTDNTEQIDDAVLKLTTAVIDALAAVAPPQKVKKHKPKLKLMTHDIYKAIKAKKSAYCEWNIKGRPQDPTNPLLLHKKERYAEPKMQN</sequence>
<dbReference type="GO" id="GO:0003824">
    <property type="term" value="F:catalytic activity"/>
    <property type="evidence" value="ECO:0007669"/>
    <property type="project" value="InterPro"/>
</dbReference>
<dbReference type="AlphaFoldDB" id="A0A8S3Q9U6"/>
<dbReference type="Gene3D" id="3.60.10.10">
    <property type="entry name" value="Endonuclease/exonuclease/phosphatase"/>
    <property type="match status" value="1"/>
</dbReference>
<accession>A0A8S3Q9U6</accession>
<protein>
    <recommendedName>
        <fullName evidence="1">Endonuclease/exonuclease/phosphatase domain-containing protein</fullName>
    </recommendedName>
</protein>
<comment type="caution">
    <text evidence="2">The sequence shown here is derived from an EMBL/GenBank/DDBJ whole genome shotgun (WGS) entry which is preliminary data.</text>
</comment>
<dbReference type="InterPro" id="IPR036691">
    <property type="entry name" value="Endo/exonu/phosph_ase_sf"/>
</dbReference>
<evidence type="ECO:0000313" key="3">
    <source>
        <dbReference type="Proteomes" id="UP000683360"/>
    </source>
</evidence>
<dbReference type="SUPFAM" id="SSF56219">
    <property type="entry name" value="DNase I-like"/>
    <property type="match status" value="1"/>
</dbReference>
<evidence type="ECO:0000313" key="2">
    <source>
        <dbReference type="EMBL" id="CAG2192047.1"/>
    </source>
</evidence>
<proteinExistence type="predicted"/>
<reference evidence="2" key="1">
    <citation type="submission" date="2021-03" db="EMBL/GenBank/DDBJ databases">
        <authorList>
            <person name="Bekaert M."/>
        </authorList>
    </citation>
    <scope>NUCLEOTIDE SEQUENCE</scope>
</reference>